<reference evidence="3 4" key="1">
    <citation type="submission" date="2018-06" db="EMBL/GenBank/DDBJ databases">
        <title>Lujinxingia sediminis gen. nov. sp. nov., a new facultative anaerobic member of the class Deltaproteobacteria, and proposal of Lujinxingaceae fam. nov.</title>
        <authorList>
            <person name="Guo L.-Y."/>
            <person name="Li C.-M."/>
            <person name="Wang S."/>
            <person name="Du Z.-J."/>
        </authorList>
    </citation>
    <scope>NUCLEOTIDE SEQUENCE [LARGE SCALE GENOMIC DNA]</scope>
    <source>
        <strain evidence="3 4">FA350</strain>
    </source>
</reference>
<accession>A0A2Z4FII0</accession>
<organism evidence="3 4">
    <name type="scientific">Bradymonas sediminis</name>
    <dbReference type="NCBI Taxonomy" id="1548548"/>
    <lineage>
        <taxon>Bacteria</taxon>
        <taxon>Deltaproteobacteria</taxon>
        <taxon>Bradymonadales</taxon>
        <taxon>Bradymonadaceae</taxon>
        <taxon>Bradymonas</taxon>
    </lineage>
</organism>
<protein>
    <submittedName>
        <fullName evidence="3">Uncharacterized protein</fullName>
    </submittedName>
</protein>
<evidence type="ECO:0000313" key="3">
    <source>
        <dbReference type="EMBL" id="AWV88486.1"/>
    </source>
</evidence>
<sequence>MFHIKTDIRQYKCESEQKVERLIRNWVIRPTDLIYDAQKDSWKSIGEHRAFHAIFAMIEQEEANEPDTVVTEAPSEIAAEYEVQPGSEFDEDSADADQTLTVDSSAIDDATESYDTPSYPRPPEAPEGVEGLIRDSDEITMMTDRTLDMLRSDDAPRENAPLEEHREATPPEEANIASEPQVDDLTDDPTLNEPMADGRHGLPEDVFVTDEIYREDIHAAIRDDLRDLDDDDDEIEEDEVTQLVERNAYFDEADDAAESDSGADLGEDSAVDDDALEASGTNTLGDEDSESGEENKARWRIVLSDDAEETAQQEDAGATSQDDADLAAFGEFQTMDDAELDAMLNEAAALVGLSENDKPSGEDDELESAELGDQDSEPKDIADVDLELVDADEASEGRERANTPVQSAAVPLADISGGYALALPVDISPSAEAIKLGLVHSRLSREAKDAAFPRAKPKVPGEITTRVFDLSPPKPKPKPTSAADTGLDLPPRDQSLGLVIGIVLFVVVILFFAVKLLG</sequence>
<feature type="compositionally biased region" description="Basic and acidic residues" evidence="1">
    <location>
        <begin position="152"/>
        <end position="169"/>
    </location>
</feature>
<proteinExistence type="predicted"/>
<gene>
    <name evidence="3" type="ORF">DN745_03640</name>
</gene>
<feature type="region of interest" description="Disordered" evidence="1">
    <location>
        <begin position="152"/>
        <end position="186"/>
    </location>
</feature>
<keyword evidence="2" id="KW-0812">Transmembrane</keyword>
<feature type="region of interest" description="Disordered" evidence="1">
    <location>
        <begin position="351"/>
        <end position="384"/>
    </location>
</feature>
<feature type="compositionally biased region" description="Acidic residues" evidence="1">
    <location>
        <begin position="265"/>
        <end position="276"/>
    </location>
</feature>
<dbReference type="Proteomes" id="UP000249799">
    <property type="component" value="Chromosome"/>
</dbReference>
<dbReference type="OrthoDB" id="5516682at2"/>
<keyword evidence="4" id="KW-1185">Reference proteome</keyword>
<keyword evidence="2" id="KW-1133">Transmembrane helix</keyword>
<dbReference type="KEGG" id="bsed:DN745_03640"/>
<evidence type="ECO:0000256" key="1">
    <source>
        <dbReference type="SAM" id="MobiDB-lite"/>
    </source>
</evidence>
<feature type="region of interest" description="Disordered" evidence="1">
    <location>
        <begin position="465"/>
        <end position="488"/>
    </location>
</feature>
<name>A0A2Z4FII0_9DELT</name>
<dbReference type="AlphaFoldDB" id="A0A2Z4FII0"/>
<feature type="compositionally biased region" description="Acidic residues" evidence="1">
    <location>
        <begin position="226"/>
        <end position="240"/>
    </location>
</feature>
<keyword evidence="2" id="KW-0472">Membrane</keyword>
<dbReference type="RefSeq" id="WP_111332280.1">
    <property type="nucleotide sequence ID" value="NZ_CP030032.1"/>
</dbReference>
<feature type="region of interest" description="Disordered" evidence="1">
    <location>
        <begin position="101"/>
        <end position="129"/>
    </location>
</feature>
<evidence type="ECO:0000256" key="2">
    <source>
        <dbReference type="SAM" id="Phobius"/>
    </source>
</evidence>
<feature type="transmembrane region" description="Helical" evidence="2">
    <location>
        <begin position="496"/>
        <end position="517"/>
    </location>
</feature>
<evidence type="ECO:0000313" key="4">
    <source>
        <dbReference type="Proteomes" id="UP000249799"/>
    </source>
</evidence>
<feature type="region of interest" description="Disordered" evidence="1">
    <location>
        <begin position="224"/>
        <end position="332"/>
    </location>
</feature>
<dbReference type="EMBL" id="CP030032">
    <property type="protein sequence ID" value="AWV88486.1"/>
    <property type="molecule type" value="Genomic_DNA"/>
</dbReference>
<feature type="compositionally biased region" description="Acidic residues" evidence="1">
    <location>
        <begin position="362"/>
        <end position="375"/>
    </location>
</feature>